<sequence length="157" mass="15970">VPAVGFETQGGVVGEPAVDVAVDGDAVVIVESGQLAELEGTGQGADFVRDAFHHAAVAHEGVGVVVDDVVARAVELRRQSAFGDGEADGVGDALAQRAGGGFNAWGVAVLRVPWGFGVQLTEVFQLAHRQVIAGEVQEAVNQHGAVAVGEHETVAVS</sequence>
<proteinExistence type="predicted"/>
<feature type="non-terminal residue" evidence="1">
    <location>
        <position position="1"/>
    </location>
</feature>
<organism evidence="1 2">
    <name type="scientific">Euroglyphus maynei</name>
    <name type="common">Mayne's house dust mite</name>
    <dbReference type="NCBI Taxonomy" id="6958"/>
    <lineage>
        <taxon>Eukaryota</taxon>
        <taxon>Metazoa</taxon>
        <taxon>Ecdysozoa</taxon>
        <taxon>Arthropoda</taxon>
        <taxon>Chelicerata</taxon>
        <taxon>Arachnida</taxon>
        <taxon>Acari</taxon>
        <taxon>Acariformes</taxon>
        <taxon>Sarcoptiformes</taxon>
        <taxon>Astigmata</taxon>
        <taxon>Psoroptidia</taxon>
        <taxon>Analgoidea</taxon>
        <taxon>Pyroglyphidae</taxon>
        <taxon>Pyroglyphinae</taxon>
        <taxon>Euroglyphus</taxon>
    </lineage>
</organism>
<comment type="caution">
    <text evidence="1">The sequence shown here is derived from an EMBL/GenBank/DDBJ whole genome shotgun (WGS) entry which is preliminary data.</text>
</comment>
<evidence type="ECO:0000313" key="2">
    <source>
        <dbReference type="Proteomes" id="UP000194236"/>
    </source>
</evidence>
<dbReference type="Proteomes" id="UP000194236">
    <property type="component" value="Unassembled WGS sequence"/>
</dbReference>
<keyword evidence="2" id="KW-1185">Reference proteome</keyword>
<accession>A0A1Y3B368</accession>
<protein>
    <submittedName>
        <fullName evidence="1">Uncharacterized protein</fullName>
    </submittedName>
</protein>
<dbReference type="EMBL" id="MUJZ01045981">
    <property type="protein sequence ID" value="OTF74657.1"/>
    <property type="molecule type" value="Genomic_DNA"/>
</dbReference>
<dbReference type="AlphaFoldDB" id="A0A1Y3B368"/>
<name>A0A1Y3B368_EURMA</name>
<reference evidence="1 2" key="1">
    <citation type="submission" date="2017-03" db="EMBL/GenBank/DDBJ databases">
        <title>Genome Survey of Euroglyphus maynei.</title>
        <authorList>
            <person name="Arlian L.G."/>
            <person name="Morgan M.S."/>
            <person name="Rider S.D."/>
        </authorList>
    </citation>
    <scope>NUCLEOTIDE SEQUENCE [LARGE SCALE GENOMIC DNA]</scope>
    <source>
        <strain evidence="1">Arlian Lab</strain>
        <tissue evidence="1">Whole body</tissue>
    </source>
</reference>
<gene>
    <name evidence="1" type="ORF">BLA29_013299</name>
</gene>
<evidence type="ECO:0000313" key="1">
    <source>
        <dbReference type="EMBL" id="OTF74657.1"/>
    </source>
</evidence>
<feature type="non-terminal residue" evidence="1">
    <location>
        <position position="157"/>
    </location>
</feature>